<feature type="non-terminal residue" evidence="1">
    <location>
        <position position="31"/>
    </location>
</feature>
<gene>
    <name evidence="1" type="ORF">S06H3_24224</name>
</gene>
<proteinExistence type="predicted"/>
<dbReference type="EMBL" id="BARV01013405">
    <property type="protein sequence ID" value="GAI22224.1"/>
    <property type="molecule type" value="Genomic_DNA"/>
</dbReference>
<reference evidence="1" key="1">
    <citation type="journal article" date="2014" name="Front. Microbiol.">
        <title>High frequency of phylogenetically diverse reductive dehalogenase-homologous genes in deep subseafloor sedimentary metagenomes.</title>
        <authorList>
            <person name="Kawai M."/>
            <person name="Futagami T."/>
            <person name="Toyoda A."/>
            <person name="Takaki Y."/>
            <person name="Nishi S."/>
            <person name="Hori S."/>
            <person name="Arai W."/>
            <person name="Tsubouchi T."/>
            <person name="Morono Y."/>
            <person name="Uchiyama I."/>
            <person name="Ito T."/>
            <person name="Fujiyama A."/>
            <person name="Inagaki F."/>
            <person name="Takami H."/>
        </authorList>
    </citation>
    <scope>NUCLEOTIDE SEQUENCE</scope>
    <source>
        <strain evidence="1">Expedition CK06-06</strain>
    </source>
</reference>
<protein>
    <submittedName>
        <fullName evidence="1">Uncharacterized protein</fullName>
    </submittedName>
</protein>
<sequence length="31" mass="3656">MMLDSIEDLDKGPFCKPYGQLYYENLEKMPS</sequence>
<dbReference type="AlphaFoldDB" id="X1NU88"/>
<name>X1NU88_9ZZZZ</name>
<organism evidence="1">
    <name type="scientific">marine sediment metagenome</name>
    <dbReference type="NCBI Taxonomy" id="412755"/>
    <lineage>
        <taxon>unclassified sequences</taxon>
        <taxon>metagenomes</taxon>
        <taxon>ecological metagenomes</taxon>
    </lineage>
</organism>
<evidence type="ECO:0000313" key="1">
    <source>
        <dbReference type="EMBL" id="GAI22224.1"/>
    </source>
</evidence>
<accession>X1NU88</accession>
<comment type="caution">
    <text evidence="1">The sequence shown here is derived from an EMBL/GenBank/DDBJ whole genome shotgun (WGS) entry which is preliminary data.</text>
</comment>